<protein>
    <recommendedName>
        <fullName evidence="5">Haloacid dehalogenase</fullName>
    </recommendedName>
</protein>
<evidence type="ECO:0008006" key="5">
    <source>
        <dbReference type="Google" id="ProtNLM"/>
    </source>
</evidence>
<dbReference type="SUPFAM" id="SSF56784">
    <property type="entry name" value="HAD-like"/>
    <property type="match status" value="1"/>
</dbReference>
<feature type="active site" description="Proton donor" evidence="2">
    <location>
        <position position="12"/>
    </location>
</feature>
<comment type="caution">
    <text evidence="3">The sequence shown here is derived from an EMBL/GenBank/DDBJ whole genome shotgun (WGS) entry which is preliminary data.</text>
</comment>
<organism evidence="3 4">
    <name type="scientific">Candidatus Kaiserbacteria bacterium RIFCSPHIGHO2_02_FULL_50_50</name>
    <dbReference type="NCBI Taxonomy" id="1798492"/>
    <lineage>
        <taxon>Bacteria</taxon>
        <taxon>Candidatus Kaiseribacteriota</taxon>
    </lineage>
</organism>
<evidence type="ECO:0000313" key="4">
    <source>
        <dbReference type="Proteomes" id="UP000178794"/>
    </source>
</evidence>
<dbReference type="PANTHER" id="PTHR35134:SF2">
    <property type="entry name" value="NUCLEOTIDASE YQFW-RELATED"/>
    <property type="match status" value="1"/>
</dbReference>
<evidence type="ECO:0000256" key="1">
    <source>
        <dbReference type="ARBA" id="ARBA00009589"/>
    </source>
</evidence>
<dbReference type="InterPro" id="IPR052419">
    <property type="entry name" value="5_3-deoxyribonucleotidase-like"/>
</dbReference>
<gene>
    <name evidence="3" type="ORF">A3C89_03790</name>
</gene>
<accession>A0A1F6DC95</accession>
<dbReference type="InterPro" id="IPR010708">
    <property type="entry name" value="5'(3')-deoxyribonucleotidase"/>
</dbReference>
<reference evidence="3 4" key="1">
    <citation type="journal article" date="2016" name="Nat. Commun.">
        <title>Thousands of microbial genomes shed light on interconnected biogeochemical processes in an aquifer system.</title>
        <authorList>
            <person name="Anantharaman K."/>
            <person name="Brown C.T."/>
            <person name="Hug L.A."/>
            <person name="Sharon I."/>
            <person name="Castelle C.J."/>
            <person name="Probst A.J."/>
            <person name="Thomas B.C."/>
            <person name="Singh A."/>
            <person name="Wilkins M.J."/>
            <person name="Karaoz U."/>
            <person name="Brodie E.L."/>
            <person name="Williams K.H."/>
            <person name="Hubbard S.S."/>
            <person name="Banfield J.F."/>
        </authorList>
    </citation>
    <scope>NUCLEOTIDE SEQUENCE [LARGE SCALE GENOMIC DNA]</scope>
</reference>
<sequence>MRAIRPAVVDFDDVIVDCMGSVIPFANRRFGTNVQYEKMYTYELWRLFGQALPAMHDMINAFFHSSEHDGVLAMEGVAEGLKYLKEKYGAVDIATARPKIGAPPMLSLLQRHGLMHFIRDTYVSVPKGDVCRKVYASVFIDDAIHNIQAVAAKNPQTSLILMGKPWNKESHEQAVRVPSWRAIIEQGL</sequence>
<evidence type="ECO:0000256" key="2">
    <source>
        <dbReference type="PIRSR" id="PIRSR610708-1"/>
    </source>
</evidence>
<dbReference type="InterPro" id="IPR036412">
    <property type="entry name" value="HAD-like_sf"/>
</dbReference>
<dbReference type="Gene3D" id="3.40.50.1000">
    <property type="entry name" value="HAD superfamily/HAD-like"/>
    <property type="match status" value="1"/>
</dbReference>
<dbReference type="PANTHER" id="PTHR35134">
    <property type="entry name" value="NUCLEOTIDASE YQFW-RELATED"/>
    <property type="match status" value="1"/>
</dbReference>
<dbReference type="InterPro" id="IPR023214">
    <property type="entry name" value="HAD_sf"/>
</dbReference>
<dbReference type="Proteomes" id="UP000178794">
    <property type="component" value="Unassembled WGS sequence"/>
</dbReference>
<name>A0A1F6DC95_9BACT</name>
<dbReference type="GO" id="GO:0009264">
    <property type="term" value="P:deoxyribonucleotide catabolic process"/>
    <property type="evidence" value="ECO:0007669"/>
    <property type="project" value="InterPro"/>
</dbReference>
<evidence type="ECO:0000313" key="3">
    <source>
        <dbReference type="EMBL" id="OGG58981.1"/>
    </source>
</evidence>
<dbReference type="Pfam" id="PF06941">
    <property type="entry name" value="NT5C"/>
    <property type="match status" value="1"/>
</dbReference>
<dbReference type="GO" id="GO:0008253">
    <property type="term" value="F:5'-nucleotidase activity"/>
    <property type="evidence" value="ECO:0007669"/>
    <property type="project" value="InterPro"/>
</dbReference>
<dbReference type="AlphaFoldDB" id="A0A1F6DC95"/>
<feature type="active site" description="Nucleophile" evidence="2">
    <location>
        <position position="10"/>
    </location>
</feature>
<proteinExistence type="inferred from homology"/>
<dbReference type="EMBL" id="MFLF01000021">
    <property type="protein sequence ID" value="OGG58981.1"/>
    <property type="molecule type" value="Genomic_DNA"/>
</dbReference>
<comment type="similarity">
    <text evidence="1">Belongs to the 5'(3')-deoxyribonucleotidase family.</text>
</comment>